<accession>A0AAU9S0K7</accession>
<keyword evidence="4" id="KW-1185">Reference proteome</keyword>
<dbReference type="PANTHER" id="PTHR45966:SF1">
    <property type="entry name" value="GDSL ESTERASE_LIPASE 1-RELATED"/>
    <property type="match status" value="1"/>
</dbReference>
<name>A0AAU9S0K7_THLAR</name>
<dbReference type="Proteomes" id="UP000836841">
    <property type="component" value="Chromosome 3"/>
</dbReference>
<evidence type="ECO:0000256" key="1">
    <source>
        <dbReference type="ARBA" id="ARBA00008668"/>
    </source>
</evidence>
<comment type="similarity">
    <text evidence="1">Belongs to the 'GDSL' lipolytic enzyme family.</text>
</comment>
<dbReference type="AlphaFoldDB" id="A0AAU9S0K7"/>
<evidence type="ECO:0000313" key="4">
    <source>
        <dbReference type="Proteomes" id="UP000836841"/>
    </source>
</evidence>
<gene>
    <name evidence="3" type="ORF">TAV2_LOCUS10018</name>
</gene>
<dbReference type="PANTHER" id="PTHR45966">
    <property type="entry name" value="GDSL-LIKE LIPASE/ACYLHYDROLASE"/>
    <property type="match status" value="1"/>
</dbReference>
<dbReference type="InterPro" id="IPR001087">
    <property type="entry name" value="GDSL"/>
</dbReference>
<dbReference type="Gene3D" id="3.40.50.1110">
    <property type="entry name" value="SGNH hydrolase"/>
    <property type="match status" value="1"/>
</dbReference>
<dbReference type="Pfam" id="PF00657">
    <property type="entry name" value="Lipase_GDSL"/>
    <property type="match status" value="1"/>
</dbReference>
<reference evidence="3 4" key="1">
    <citation type="submission" date="2022-03" db="EMBL/GenBank/DDBJ databases">
        <authorList>
            <person name="Nunn A."/>
            <person name="Chopra R."/>
            <person name="Nunn A."/>
            <person name="Contreras Garrido A."/>
        </authorList>
    </citation>
    <scope>NUCLEOTIDE SEQUENCE [LARGE SCALE GENOMIC DNA]</scope>
</reference>
<evidence type="ECO:0000313" key="3">
    <source>
        <dbReference type="EMBL" id="CAH2053736.1"/>
    </source>
</evidence>
<sequence>MFKEKLGEAETKRIISRAVYLIQIGPNDYFYPFSINASHFHSNSKEKFVDYVIGNTTTVIKDIYKSGGRKFGIMNMGRLDCVPGMLTMDPTRIGSCFEPITELIKLHNVRIPNVLRDLQRRFPGFKYSLFDSYTAGTEAIENPIKYGFKLWFKEVRKACCGRGPFRGSSTCGYRSGKSRDFELCENVSDYIYVLRWLTHV</sequence>
<dbReference type="InterPro" id="IPR036514">
    <property type="entry name" value="SGNH_hydro_sf"/>
</dbReference>
<protein>
    <submittedName>
        <fullName evidence="3">Uncharacterized protein</fullName>
    </submittedName>
</protein>
<keyword evidence="2" id="KW-0732">Signal</keyword>
<dbReference type="GO" id="GO:0016298">
    <property type="term" value="F:lipase activity"/>
    <property type="evidence" value="ECO:0007669"/>
    <property type="project" value="TreeGrafter"/>
</dbReference>
<organism evidence="3 4">
    <name type="scientific">Thlaspi arvense</name>
    <name type="common">Field penny-cress</name>
    <dbReference type="NCBI Taxonomy" id="13288"/>
    <lineage>
        <taxon>Eukaryota</taxon>
        <taxon>Viridiplantae</taxon>
        <taxon>Streptophyta</taxon>
        <taxon>Embryophyta</taxon>
        <taxon>Tracheophyta</taxon>
        <taxon>Spermatophyta</taxon>
        <taxon>Magnoliopsida</taxon>
        <taxon>eudicotyledons</taxon>
        <taxon>Gunneridae</taxon>
        <taxon>Pentapetalae</taxon>
        <taxon>rosids</taxon>
        <taxon>malvids</taxon>
        <taxon>Brassicales</taxon>
        <taxon>Brassicaceae</taxon>
        <taxon>Thlaspideae</taxon>
        <taxon>Thlaspi</taxon>
    </lineage>
</organism>
<evidence type="ECO:0000256" key="2">
    <source>
        <dbReference type="ARBA" id="ARBA00022729"/>
    </source>
</evidence>
<dbReference type="InterPro" id="IPR044552">
    <property type="entry name" value="GLIP1-5/GLL25"/>
</dbReference>
<proteinExistence type="inferred from homology"/>
<dbReference type="EMBL" id="OU466859">
    <property type="protein sequence ID" value="CAH2053736.1"/>
    <property type="molecule type" value="Genomic_DNA"/>
</dbReference>